<protein>
    <submittedName>
        <fullName evidence="4">TonB-dependent Receptor Plug Domain</fullName>
    </submittedName>
</protein>
<dbReference type="GO" id="GO:0044718">
    <property type="term" value="P:siderophore transmembrane transport"/>
    <property type="evidence" value="ECO:0007669"/>
    <property type="project" value="TreeGrafter"/>
</dbReference>
<dbReference type="PANTHER" id="PTHR30069:SF29">
    <property type="entry name" value="HEMOGLOBIN AND HEMOGLOBIN-HAPTOGLOBIN-BINDING PROTEIN 1-RELATED"/>
    <property type="match status" value="1"/>
</dbReference>
<dbReference type="AlphaFoldDB" id="A0A238VXR8"/>
<name>A0A238VXR8_9FLAO</name>
<feature type="chain" id="PRO_5013371426" evidence="2">
    <location>
        <begin position="19"/>
        <end position="794"/>
    </location>
</feature>
<proteinExistence type="predicted"/>
<keyword evidence="5" id="KW-1185">Reference proteome</keyword>
<organism evidence="4 5">
    <name type="scientific">Dokdonia pacifica</name>
    <dbReference type="NCBI Taxonomy" id="1627892"/>
    <lineage>
        <taxon>Bacteria</taxon>
        <taxon>Pseudomonadati</taxon>
        <taxon>Bacteroidota</taxon>
        <taxon>Flavobacteriia</taxon>
        <taxon>Flavobacteriales</taxon>
        <taxon>Flavobacteriaceae</taxon>
        <taxon>Dokdonia</taxon>
    </lineage>
</organism>
<reference evidence="4 5" key="1">
    <citation type="submission" date="2017-06" db="EMBL/GenBank/DDBJ databases">
        <authorList>
            <person name="Kim H.J."/>
            <person name="Triplett B.A."/>
        </authorList>
    </citation>
    <scope>NUCLEOTIDE SEQUENCE [LARGE SCALE GENOMIC DNA]</scope>
    <source>
        <strain evidence="4 5">DSM 25597</strain>
    </source>
</reference>
<dbReference type="Pfam" id="PF13620">
    <property type="entry name" value="CarboxypepD_reg"/>
    <property type="match status" value="1"/>
</dbReference>
<feature type="domain" description="TonB-dependent receptor plug" evidence="3">
    <location>
        <begin position="134"/>
        <end position="233"/>
    </location>
</feature>
<feature type="signal peptide" evidence="2">
    <location>
        <begin position="1"/>
        <end position="18"/>
    </location>
</feature>
<evidence type="ECO:0000256" key="1">
    <source>
        <dbReference type="ARBA" id="ARBA00022729"/>
    </source>
</evidence>
<evidence type="ECO:0000256" key="2">
    <source>
        <dbReference type="SAM" id="SignalP"/>
    </source>
</evidence>
<dbReference type="GO" id="GO:0009279">
    <property type="term" value="C:cell outer membrane"/>
    <property type="evidence" value="ECO:0007669"/>
    <property type="project" value="TreeGrafter"/>
</dbReference>
<dbReference type="RefSeq" id="WP_089369819.1">
    <property type="nucleotide sequence ID" value="NZ_BMEP01000002.1"/>
</dbReference>
<dbReference type="InterPro" id="IPR039426">
    <property type="entry name" value="TonB-dep_rcpt-like"/>
</dbReference>
<dbReference type="Gene3D" id="2.170.130.10">
    <property type="entry name" value="TonB-dependent receptor, plug domain"/>
    <property type="match status" value="1"/>
</dbReference>
<dbReference type="PANTHER" id="PTHR30069">
    <property type="entry name" value="TONB-DEPENDENT OUTER MEMBRANE RECEPTOR"/>
    <property type="match status" value="1"/>
</dbReference>
<dbReference type="SUPFAM" id="SSF49464">
    <property type="entry name" value="Carboxypeptidase regulatory domain-like"/>
    <property type="match status" value="1"/>
</dbReference>
<dbReference type="InterPro" id="IPR037066">
    <property type="entry name" value="Plug_dom_sf"/>
</dbReference>
<evidence type="ECO:0000313" key="5">
    <source>
        <dbReference type="Proteomes" id="UP000198379"/>
    </source>
</evidence>
<dbReference type="Gene3D" id="2.60.40.1120">
    <property type="entry name" value="Carboxypeptidase-like, regulatory domain"/>
    <property type="match status" value="1"/>
</dbReference>
<dbReference type="Pfam" id="PF07715">
    <property type="entry name" value="Plug"/>
    <property type="match status" value="1"/>
</dbReference>
<dbReference type="GO" id="GO:0015344">
    <property type="term" value="F:siderophore uptake transmembrane transporter activity"/>
    <property type="evidence" value="ECO:0007669"/>
    <property type="project" value="TreeGrafter"/>
</dbReference>
<gene>
    <name evidence="4" type="ORF">SAMN06265376_101480</name>
</gene>
<dbReference type="InterPro" id="IPR012910">
    <property type="entry name" value="Plug_dom"/>
</dbReference>
<keyword evidence="4" id="KW-0675">Receptor</keyword>
<dbReference type="SUPFAM" id="SSF56935">
    <property type="entry name" value="Porins"/>
    <property type="match status" value="1"/>
</dbReference>
<dbReference type="InterPro" id="IPR008969">
    <property type="entry name" value="CarboxyPept-like_regulatory"/>
</dbReference>
<keyword evidence="1 2" id="KW-0732">Signal</keyword>
<sequence>MKNLIRVILILCAGVLTAQNGVIKGNVFDKQSEIPLMGATVELLDVDPPVGVITDENGAFRMENVPVGRQRIRVTYLGFESITIPNIVVTAGKDAVVDVNLVEAFGQLDEVVISSGTNKERAVNKLATVSSRQFSVDEVTRFSGGRSDVGRLAANFAGVSAPDDSRNDIVVRGNSPTGLLWRLEGIPIPSPNHFSTAGTTGGPVSALNPNMLKNSDFLTSAFPAEYGNALGGVFDLGFRKGNTDDYEYSLQVGVFSGVEANVEGPLGNKGGSFLVAGRYSLVGILGQGAGGTSATPNYGDLSLNIDFGRGKAGNFSIFGIFGTSNIDFLGDDIDEDDLFAATDEDTFVDSGFGVIGLKHRINLNDKSYIKTTLSSSLSTNQFEVNRFFDQDTPQERSILFTEADNTETRVSISSLFNTKLNNKSTVRAGFVYENIGFDTLERDRNMQSDGDGDGDPDLFTFSDIDESLGIFQPYISGQYRLTEKLTLNGGLHGQYSTLSEQFVLEPRAAVNYAITPKHKINIGYGLHHQLQPLPILFLNEAVNGELVQTNKELDFTQSNHFVVGYDVRLAKSWRGKLEVYYQSISNAAIEAFPSSYSSLTEGADFGFDNDRVSLVNEGTGFNQGVEITIEKFFDKGFYGLFTSSFFESKYEGSDGIERNTPFNNGYVVNVLAGKEFKLGATGRNTWFVDTKITTSGGRYFTPANLEASQAAGFEVLQEDLAFSEQSDAYFRWDVKFGVKLNSAKKKQSHQFFVDLQNVTNNSNLFQQRYNRVTNRIDEVDQIGFFPDVGYRFQF</sequence>
<dbReference type="Proteomes" id="UP000198379">
    <property type="component" value="Unassembled WGS sequence"/>
</dbReference>
<dbReference type="EMBL" id="FZNY01000001">
    <property type="protein sequence ID" value="SNR38981.1"/>
    <property type="molecule type" value="Genomic_DNA"/>
</dbReference>
<evidence type="ECO:0000259" key="3">
    <source>
        <dbReference type="Pfam" id="PF07715"/>
    </source>
</evidence>
<dbReference type="OrthoDB" id="9795928at2"/>
<evidence type="ECO:0000313" key="4">
    <source>
        <dbReference type="EMBL" id="SNR38981.1"/>
    </source>
</evidence>
<accession>A0A238VXR8</accession>